<accession>T0LCD5</accession>
<dbReference type="Proteomes" id="UP000053780">
    <property type="component" value="Unassembled WGS sequence"/>
</dbReference>
<dbReference type="HOGENOM" id="CLU_169138_0_0_1"/>
<reference evidence="2 3" key="1">
    <citation type="journal article" date="2013" name="BMC Genomics">
        <title>Genome sequencing and comparative genomics of honey bee microsporidia, Nosema apis reveal novel insights into host-parasite interactions.</title>
        <authorList>
            <person name="Chen Yp."/>
            <person name="Pettis J.S."/>
            <person name="Zhao Y."/>
            <person name="Liu X."/>
            <person name="Tallon L.J."/>
            <person name="Sadzewicz L.D."/>
            <person name="Li R."/>
            <person name="Zheng H."/>
            <person name="Huang S."/>
            <person name="Zhang X."/>
            <person name="Hamilton M.C."/>
            <person name="Pernal S.F."/>
            <person name="Melathopoulos A.P."/>
            <person name="Yan X."/>
            <person name="Evans J.D."/>
        </authorList>
    </citation>
    <scope>NUCLEOTIDE SEQUENCE [LARGE SCALE GENOMIC DNA]</scope>
    <source>
        <strain evidence="2 3">BRL 01</strain>
    </source>
</reference>
<dbReference type="Gene3D" id="1.10.287.110">
    <property type="entry name" value="DnaJ domain"/>
    <property type="match status" value="1"/>
</dbReference>
<evidence type="ECO:0000313" key="3">
    <source>
        <dbReference type="Proteomes" id="UP000053780"/>
    </source>
</evidence>
<dbReference type="VEuPathDB" id="MicrosporidiaDB:NAPIS_ORF00466"/>
<keyword evidence="3" id="KW-1185">Reference proteome</keyword>
<sequence>MSIHFLLDLPYDVEKEKLKKVYKKKLLSLHPDRSKSDTTFEFLQLKNEYYLFEKNNSYNENFVLKCKIEDVNNIKCRCGTFYDICNKNNNKIECETCSCYILISI</sequence>
<evidence type="ECO:0000313" key="2">
    <source>
        <dbReference type="EMBL" id="EQB61939.1"/>
    </source>
</evidence>
<dbReference type="InterPro" id="IPR001623">
    <property type="entry name" value="DnaJ_domain"/>
</dbReference>
<gene>
    <name evidence="2" type="ORF">NAPIS_ORF00466</name>
</gene>
<feature type="domain" description="J" evidence="1">
    <location>
        <begin position="2"/>
        <end position="57"/>
    </location>
</feature>
<proteinExistence type="predicted"/>
<organism evidence="2 3">
    <name type="scientific">Vairimorpha apis BRL 01</name>
    <dbReference type="NCBI Taxonomy" id="1037528"/>
    <lineage>
        <taxon>Eukaryota</taxon>
        <taxon>Fungi</taxon>
        <taxon>Fungi incertae sedis</taxon>
        <taxon>Microsporidia</taxon>
        <taxon>Nosematidae</taxon>
        <taxon>Vairimorpha</taxon>
    </lineage>
</organism>
<protein>
    <recommendedName>
        <fullName evidence="1">J domain-containing protein</fullName>
    </recommendedName>
</protein>
<evidence type="ECO:0000259" key="1">
    <source>
        <dbReference type="PROSITE" id="PS50076"/>
    </source>
</evidence>
<dbReference type="EMBL" id="KE647058">
    <property type="protein sequence ID" value="EQB61939.1"/>
    <property type="molecule type" value="Genomic_DNA"/>
</dbReference>
<dbReference type="InterPro" id="IPR036869">
    <property type="entry name" value="J_dom_sf"/>
</dbReference>
<dbReference type="AlphaFoldDB" id="T0LCD5"/>
<dbReference type="SUPFAM" id="SSF46565">
    <property type="entry name" value="Chaperone J-domain"/>
    <property type="match status" value="1"/>
</dbReference>
<dbReference type="OrthoDB" id="10250354at2759"/>
<dbReference type="PROSITE" id="PS50076">
    <property type="entry name" value="DNAJ_2"/>
    <property type="match status" value="1"/>
</dbReference>
<name>T0LCD5_9MICR</name>